<dbReference type="Proteomes" id="UP000002791">
    <property type="component" value="Chromosome"/>
</dbReference>
<dbReference type="AlphaFoldDB" id="H5XMW2"/>
<dbReference type="eggNOG" id="COG4225">
    <property type="taxonomic scope" value="Bacteria"/>
</dbReference>
<name>H5XMW2_9PSEU</name>
<feature type="signal peptide" evidence="1">
    <location>
        <begin position="1"/>
        <end position="30"/>
    </location>
</feature>
<dbReference type="SUPFAM" id="SSF50939">
    <property type="entry name" value="Sialidases"/>
    <property type="match status" value="1"/>
</dbReference>
<dbReference type="EMBL" id="CM001440">
    <property type="protein sequence ID" value="EHR62087.1"/>
    <property type="molecule type" value="Genomic_DNA"/>
</dbReference>
<proteinExistence type="predicted"/>
<dbReference type="HOGENOM" id="CLU_033973_0_0_11"/>
<dbReference type="RefSeq" id="WP_005457598.1">
    <property type="nucleotide sequence ID" value="NZ_CM001440.1"/>
</dbReference>
<dbReference type="Pfam" id="PF15892">
    <property type="entry name" value="BNR_4"/>
    <property type="match status" value="1"/>
</dbReference>
<evidence type="ECO:0000313" key="2">
    <source>
        <dbReference type="EMBL" id="EHR62087.1"/>
    </source>
</evidence>
<dbReference type="STRING" id="882082.SaccyDRAFT_3252"/>
<feature type="chain" id="PRO_5003600607" description="BNR/Asp-box repeat protein" evidence="1">
    <location>
        <begin position="31"/>
        <end position="434"/>
    </location>
</feature>
<organism evidence="2 3">
    <name type="scientific">Saccharomonospora cyanea NA-134</name>
    <dbReference type="NCBI Taxonomy" id="882082"/>
    <lineage>
        <taxon>Bacteria</taxon>
        <taxon>Bacillati</taxon>
        <taxon>Actinomycetota</taxon>
        <taxon>Actinomycetes</taxon>
        <taxon>Pseudonocardiales</taxon>
        <taxon>Pseudonocardiaceae</taxon>
        <taxon>Saccharomonospora</taxon>
    </lineage>
</organism>
<evidence type="ECO:0008006" key="4">
    <source>
        <dbReference type="Google" id="ProtNLM"/>
    </source>
</evidence>
<reference evidence="2 3" key="1">
    <citation type="submission" date="2011-11" db="EMBL/GenBank/DDBJ databases">
        <title>The Noncontiguous Finished sequence of Saccharomonospora cyanea NA-134.</title>
        <authorList>
            <consortium name="US DOE Joint Genome Institute"/>
            <person name="Lucas S."/>
            <person name="Han J."/>
            <person name="Lapidus A."/>
            <person name="Cheng J.-F."/>
            <person name="Goodwin L."/>
            <person name="Pitluck S."/>
            <person name="Peters L."/>
            <person name="Ovchinnikova G."/>
            <person name="Lu M."/>
            <person name="Detter J.C."/>
            <person name="Han C."/>
            <person name="Tapia R."/>
            <person name="Land M."/>
            <person name="Hauser L."/>
            <person name="Kyrpides N."/>
            <person name="Ivanova N."/>
            <person name="Pagani I."/>
            <person name="Brambilla E.-M."/>
            <person name="Klenk H.-P."/>
            <person name="Woyke T."/>
        </authorList>
    </citation>
    <scope>NUCLEOTIDE SEQUENCE [LARGE SCALE GENOMIC DNA]</scope>
    <source>
        <strain evidence="2 3">NA-134</strain>
    </source>
</reference>
<evidence type="ECO:0000256" key="1">
    <source>
        <dbReference type="SAM" id="SignalP"/>
    </source>
</evidence>
<accession>H5XMW2</accession>
<protein>
    <recommendedName>
        <fullName evidence="4">BNR/Asp-box repeat protein</fullName>
    </recommendedName>
</protein>
<sequence length="434" mass="47995">MSGLTRRKALGIAGALGAVPLLGAAGTASAAAPVPVADSGAWCWFGGPRALYHEERHRRTYLGYLTAAGEVVVAQYDHDSGKLTKSVVMEHFPVDDHNNPAVCIRPDGRVVVFWTGHATNIPLLYRRSVLPEDIGGGWEPLRAITTNSEGPYGWTYTNLAQLSAEPGKLYLFWRGGDFNPYFTTTTGGDRWTDAQPLVFVPGERPYVKMHSDGRDTIHFAFTQAHPRDVHTSIYYMYYRGGNLYRADGGLIGPLGFPVNPSEADKVYDADTGGNPKAWVWEIAADERGRPVIVYANFPTDDDHRYHYARWTGQRWENHRITAAGGTISGDPGEPNYSGGVSLDHEDPSVVLLSRQRPGQRHEVERWTTRNGGRTWSVEPITSNSTELNVRPFKPVGLRGNGPMSVLWMAGEYPSYTDFRTRIMALGEDGEPFAL</sequence>
<gene>
    <name evidence="2" type="ORF">SaccyDRAFT_3252</name>
</gene>
<dbReference type="InterPro" id="IPR006311">
    <property type="entry name" value="TAT_signal"/>
</dbReference>
<dbReference type="PROSITE" id="PS51318">
    <property type="entry name" value="TAT"/>
    <property type="match status" value="1"/>
</dbReference>
<keyword evidence="1" id="KW-0732">Signal</keyword>
<evidence type="ECO:0000313" key="3">
    <source>
        <dbReference type="Proteomes" id="UP000002791"/>
    </source>
</evidence>
<dbReference type="InterPro" id="IPR036278">
    <property type="entry name" value="Sialidase_sf"/>
</dbReference>
<keyword evidence="3" id="KW-1185">Reference proteome</keyword>